<accession>A0A2S2QDF0</accession>
<dbReference type="EMBL" id="GGMS01006520">
    <property type="protein sequence ID" value="MBY75723.1"/>
    <property type="molecule type" value="Transcribed_RNA"/>
</dbReference>
<dbReference type="AlphaFoldDB" id="A0A2S2QDF0"/>
<name>A0A2S2QDF0_9HEMI</name>
<protein>
    <recommendedName>
        <fullName evidence="2">FLYWCH-type domain-containing protein</fullName>
    </recommendedName>
</protein>
<evidence type="ECO:0008006" key="2">
    <source>
        <dbReference type="Google" id="ProtNLM"/>
    </source>
</evidence>
<gene>
    <name evidence="1" type="ORF">g.125861</name>
</gene>
<reference evidence="1" key="1">
    <citation type="submission" date="2018-04" db="EMBL/GenBank/DDBJ databases">
        <title>Transcriptome assembly of Sipha flava.</title>
        <authorList>
            <person name="Scully E.D."/>
            <person name="Geib S.M."/>
            <person name="Palmer N.A."/>
            <person name="Koch K."/>
            <person name="Bradshaw J."/>
            <person name="Heng-Moss T."/>
            <person name="Sarath G."/>
        </authorList>
    </citation>
    <scope>NUCLEOTIDE SEQUENCE</scope>
</reference>
<evidence type="ECO:0000313" key="1">
    <source>
        <dbReference type="EMBL" id="MBY75723.1"/>
    </source>
</evidence>
<sequence>MEVMKSEKNKTFKFRFQELLNNDIQRWCCTVKTCKCFLKFNNNSICIDSFKDHNHLQLSEQIINRQKLNNNLKRKAVDDIFTRPSKIIHSELKNADVESLTTQDVKLIKRNLHNARASILPKLPATFLELHNIFDKMEFNTNKNENFLLVNSKETNIVGFSTLSNLKVLCDSDTIFVDGTFM</sequence>
<proteinExistence type="predicted"/>
<dbReference type="OrthoDB" id="6608722at2759"/>
<organism evidence="1">
    <name type="scientific">Sipha flava</name>
    <name type="common">yellow sugarcane aphid</name>
    <dbReference type="NCBI Taxonomy" id="143950"/>
    <lineage>
        <taxon>Eukaryota</taxon>
        <taxon>Metazoa</taxon>
        <taxon>Ecdysozoa</taxon>
        <taxon>Arthropoda</taxon>
        <taxon>Hexapoda</taxon>
        <taxon>Insecta</taxon>
        <taxon>Pterygota</taxon>
        <taxon>Neoptera</taxon>
        <taxon>Paraneoptera</taxon>
        <taxon>Hemiptera</taxon>
        <taxon>Sternorrhyncha</taxon>
        <taxon>Aphidomorpha</taxon>
        <taxon>Aphidoidea</taxon>
        <taxon>Aphididae</taxon>
        <taxon>Sipha</taxon>
    </lineage>
</organism>